<dbReference type="SUPFAM" id="SSF53474">
    <property type="entry name" value="alpha/beta-Hydrolases"/>
    <property type="match status" value="1"/>
</dbReference>
<evidence type="ECO:0000313" key="1">
    <source>
        <dbReference type="EMBL" id="TWW11075.1"/>
    </source>
</evidence>
<proteinExistence type="predicted"/>
<sequence>MTKRLLKMGLLGLGAGASFIVGNKFRRYGHVSIDASDPIVPSDKMIPTLFIHGYGGNRLSFGPMISRFERDGYGRKDMVIIVDIDGSLHVEGQLKSAQPFIQILFKNDIASVEKQSAWLYHIMQFLFGAYGIKQVDFVGHSMGGVSILRYLTECRDALDAPVVAHAISIGAPYNDHNVAQTTPQIEDLLLTDAGPIETTPLYRYFEKTMRHLPKNLQFLNIAGDLKDGNDGAVSVNSALSLRYLVQNQLNYHELIVSGRKAAHRLLHENQRVDDSIYTFLWKKHK</sequence>
<gene>
    <name evidence="1" type="ORF">LABALGLTS371_08580</name>
</gene>
<dbReference type="InterPro" id="IPR029058">
    <property type="entry name" value="AB_hydrolase_fold"/>
</dbReference>
<protein>
    <submittedName>
        <fullName evidence="1">Hydrolase</fullName>
    </submittedName>
</protein>
<keyword evidence="1" id="KW-0378">Hydrolase</keyword>
<accession>A0A5C6MAE5</accession>
<dbReference type="GO" id="GO:0016787">
    <property type="term" value="F:hydrolase activity"/>
    <property type="evidence" value="ECO:0007669"/>
    <property type="project" value="UniProtKB-KW"/>
</dbReference>
<dbReference type="InterPro" id="IPR010315">
    <property type="entry name" value="DUF915_hydro-like"/>
</dbReference>
<dbReference type="RefSeq" id="WP_146302648.1">
    <property type="nucleotide sequence ID" value="NZ_JANXKU010000005.1"/>
</dbReference>
<name>A0A5C6MAE5_9LACO</name>
<dbReference type="Proteomes" id="UP000321659">
    <property type="component" value="Unassembled WGS sequence"/>
</dbReference>
<reference evidence="1 2" key="1">
    <citation type="submission" date="2019-04" db="EMBL/GenBank/DDBJ databases">
        <title>In vitro growth and metabolic characteristics of meat-borne Lactobacillus algidus strains.</title>
        <authorList>
            <person name="Sade E."/>
            <person name="Per J."/>
            <person name="Tytti H."/>
            <person name="Johanna B.K."/>
        </authorList>
    </citation>
    <scope>NUCLEOTIDE SEQUENCE [LARGE SCALE GENOMIC DNA]</scope>
    <source>
        <strain evidence="1 2">LTS37-1</strain>
    </source>
</reference>
<comment type="caution">
    <text evidence="1">The sequence shown here is derived from an EMBL/GenBank/DDBJ whole genome shotgun (WGS) entry which is preliminary data.</text>
</comment>
<dbReference type="AlphaFoldDB" id="A0A5C6MAE5"/>
<organism evidence="1 2">
    <name type="scientific">Dellaglioa algida</name>
    <dbReference type="NCBI Taxonomy" id="105612"/>
    <lineage>
        <taxon>Bacteria</taxon>
        <taxon>Bacillati</taxon>
        <taxon>Bacillota</taxon>
        <taxon>Bacilli</taxon>
        <taxon>Lactobacillales</taxon>
        <taxon>Lactobacillaceae</taxon>
        <taxon>Dellaglioa</taxon>
    </lineage>
</organism>
<dbReference type="Gene3D" id="3.40.50.1820">
    <property type="entry name" value="alpha/beta hydrolase"/>
    <property type="match status" value="1"/>
</dbReference>
<dbReference type="EMBL" id="SRRQ01000005">
    <property type="protein sequence ID" value="TWW11075.1"/>
    <property type="molecule type" value="Genomic_DNA"/>
</dbReference>
<dbReference type="Pfam" id="PF06028">
    <property type="entry name" value="DUF915"/>
    <property type="match status" value="1"/>
</dbReference>
<evidence type="ECO:0000313" key="2">
    <source>
        <dbReference type="Proteomes" id="UP000321659"/>
    </source>
</evidence>